<dbReference type="EMBL" id="OX459122">
    <property type="protein sequence ID" value="CAI9107454.1"/>
    <property type="molecule type" value="Genomic_DNA"/>
</dbReference>
<sequence>MAEHALVPPTVQLHLHRNSIQKRSFFPTYALTRTRREYSSRSCKLIQSQPLNFWKPTSSYTNLKLHHQRDNLAKCKCLGALVNELNSDAAMSAEWVPYADQVLLMASIFLTYIAGVAPAGVPLTDARKSTLSDSTVPKNSSIYGSAEENDNEDNIQFAWDIVKIKLLDSLYAVKQAVKDGYRVSGMDKDVALQRSSLFALAELPRLRCLWASFEWLRKEVDSISGSTSVDMSTVFARIIQNSGKDLCLAWLEEELCLKDNPPKKVSRATSPILVTHVFAEPMCNSDIKKKKKKIAEILYQALLSAGIEKLKGYDNILEYIRKSGKEDLYTELIGTLRFGSAGLSGCYDPNLFTKHGVSILEDLVITLADGIATMYVELISVDSSVTAEMNCLGSNLCSLSTRALQKLRNEVALHQWLHQNMESVVSMYEDCFELRTFQTQLVESNSKAEAEDFGWWKKLGLSRSGPLTPTLSFVVISQKSMSVKRTKELRALTGWKYYFSLFLELSDIAMPMIRTVISKVSDAISFFLVCLIGRSLGLIYTGIRQSLRWKKQGGNRENDRHISEIYFFFQKIQKLEI</sequence>
<dbReference type="Proteomes" id="UP001161247">
    <property type="component" value="Chromosome 5"/>
</dbReference>
<gene>
    <name evidence="1" type="ORF">OLC1_LOCUS15769</name>
</gene>
<accession>A0AAV1DKI3</accession>
<dbReference type="PANTHER" id="PTHR36807">
    <property type="entry name" value="PHOSPHOGLYCOLATE PHOSPHATASE"/>
    <property type="match status" value="1"/>
</dbReference>
<dbReference type="Pfam" id="PF12452">
    <property type="entry name" value="DUF3685"/>
    <property type="match status" value="1"/>
</dbReference>
<dbReference type="AlphaFoldDB" id="A0AAV1DKI3"/>
<dbReference type="PANTHER" id="PTHR36807:SF2">
    <property type="entry name" value="PHOSPHOGLYCOLATE PHOSPHATASE"/>
    <property type="match status" value="1"/>
</dbReference>
<keyword evidence="2" id="KW-1185">Reference proteome</keyword>
<reference evidence="1" key="1">
    <citation type="submission" date="2023-03" db="EMBL/GenBank/DDBJ databases">
        <authorList>
            <person name="Julca I."/>
        </authorList>
    </citation>
    <scope>NUCLEOTIDE SEQUENCE</scope>
</reference>
<evidence type="ECO:0000313" key="2">
    <source>
        <dbReference type="Proteomes" id="UP001161247"/>
    </source>
</evidence>
<proteinExistence type="predicted"/>
<name>A0AAV1DKI3_OLDCO</name>
<evidence type="ECO:0000313" key="1">
    <source>
        <dbReference type="EMBL" id="CAI9107454.1"/>
    </source>
</evidence>
<protein>
    <submittedName>
        <fullName evidence="1">OLC1v1006808C3</fullName>
    </submittedName>
</protein>
<dbReference type="InterPro" id="IPR022552">
    <property type="entry name" value="UPF_Ycf55"/>
</dbReference>
<organism evidence="1 2">
    <name type="scientific">Oldenlandia corymbosa var. corymbosa</name>
    <dbReference type="NCBI Taxonomy" id="529605"/>
    <lineage>
        <taxon>Eukaryota</taxon>
        <taxon>Viridiplantae</taxon>
        <taxon>Streptophyta</taxon>
        <taxon>Embryophyta</taxon>
        <taxon>Tracheophyta</taxon>
        <taxon>Spermatophyta</taxon>
        <taxon>Magnoliopsida</taxon>
        <taxon>eudicotyledons</taxon>
        <taxon>Gunneridae</taxon>
        <taxon>Pentapetalae</taxon>
        <taxon>asterids</taxon>
        <taxon>lamiids</taxon>
        <taxon>Gentianales</taxon>
        <taxon>Rubiaceae</taxon>
        <taxon>Rubioideae</taxon>
        <taxon>Spermacoceae</taxon>
        <taxon>Hedyotis-Oldenlandia complex</taxon>
        <taxon>Oldenlandia</taxon>
    </lineage>
</organism>